<dbReference type="Proteomes" id="UP000059847">
    <property type="component" value="Chromosome"/>
</dbReference>
<proteinExistence type="predicted"/>
<dbReference type="RefSeq" id="WP_062533269.1">
    <property type="nucleotide sequence ID" value="NZ_CP012678.1"/>
</dbReference>
<accession>A0A0M3V8B5</accession>
<dbReference type="OrthoDB" id="7068434at2"/>
<evidence type="ECO:0000313" key="1">
    <source>
        <dbReference type="EMBL" id="ALF58873.1"/>
    </source>
</evidence>
<dbReference type="KEGG" id="pur:AOC03_01425"/>
<sequence length="108" mass="12375">MKPLNSLAMWESIKKTVGTDSWESYFNKHGADGTLLDTDDNVSFINPTNDKAIKLTYDPSKKSLIDYWLSSFGDEESGSVEVLNIYYRHQDESLPLIERLIKDWPNEG</sequence>
<protein>
    <submittedName>
        <fullName evidence="1">Uncharacterized protein</fullName>
    </submittedName>
</protein>
<gene>
    <name evidence="1" type="ORF">AOC03_01425</name>
</gene>
<dbReference type="AlphaFoldDB" id="A0A0M3V8B5"/>
<organism evidence="1 2">
    <name type="scientific">Psychrobacter urativorans</name>
    <dbReference type="NCBI Taxonomy" id="45610"/>
    <lineage>
        <taxon>Bacteria</taxon>
        <taxon>Pseudomonadati</taxon>
        <taxon>Pseudomonadota</taxon>
        <taxon>Gammaproteobacteria</taxon>
        <taxon>Moraxellales</taxon>
        <taxon>Moraxellaceae</taxon>
        <taxon>Psychrobacter</taxon>
    </lineage>
</organism>
<evidence type="ECO:0000313" key="2">
    <source>
        <dbReference type="Proteomes" id="UP000059847"/>
    </source>
</evidence>
<dbReference type="EMBL" id="CP012678">
    <property type="protein sequence ID" value="ALF58873.1"/>
    <property type="molecule type" value="Genomic_DNA"/>
</dbReference>
<reference evidence="1 2" key="1">
    <citation type="submission" date="2015-09" db="EMBL/GenBank/DDBJ databases">
        <title>Complete genome of Psychrobacter urativorans R10.10B.</title>
        <authorList>
            <person name="See-Too W.S."/>
            <person name="Chan K.G."/>
        </authorList>
    </citation>
    <scope>NUCLEOTIDE SEQUENCE [LARGE SCALE GENOMIC DNA]</scope>
    <source>
        <strain evidence="1 2">R10.10B</strain>
    </source>
</reference>
<name>A0A0M3V8B5_9GAMM</name>
<keyword evidence="2" id="KW-1185">Reference proteome</keyword>